<dbReference type="GO" id="GO:0016740">
    <property type="term" value="F:transferase activity"/>
    <property type="evidence" value="ECO:0007669"/>
    <property type="project" value="UniProtKB-KW"/>
</dbReference>
<dbReference type="PANTHER" id="PTHR42883">
    <property type="entry name" value="GLUCOSE-1-PHOSPHATE THYMIDYLTRANSFERASE"/>
    <property type="match status" value="1"/>
</dbReference>
<reference evidence="2" key="1">
    <citation type="submission" date="2018-07" db="EMBL/GenBank/DDBJ databases">
        <authorList>
            <consortium name="Genoscope - CEA"/>
            <person name="William W."/>
        </authorList>
    </citation>
    <scope>NUCLEOTIDE SEQUENCE</scope>
    <source>
        <strain evidence="2">IK1</strain>
    </source>
</reference>
<dbReference type="EMBL" id="UPXP01000011">
    <property type="protein sequence ID" value="VBB39406.1"/>
    <property type="molecule type" value="Genomic_DNA"/>
</dbReference>
<sequence>MKCLLLVAGYATRLYPLTKDRPKSLLPVGGKTILERLIDKIDQVPRINEIILVSNARFADQFGAYIKEIGQDARISMINDGTWDNQSRLGAIGDMDLAIREKGIDEDLMVLAGDNLFDFSLADFATFQAGVKADCITAHREERLTALQKTGVAELDKAGRVLSFEEKPAQPRSNFAVPPFYLYKKETLPLIRSYIEEGNNADAPGQFVGWLVNRKPVYAFRFSGKRHDIGSLESYQEAQRLFSA</sequence>
<name>A0A652ZUG4_9SPIR</name>
<evidence type="ECO:0000313" key="2">
    <source>
        <dbReference type="EMBL" id="VBB39406.1"/>
    </source>
</evidence>
<protein>
    <submittedName>
        <fullName evidence="2">Nucleotidyl transferase</fullName>
    </submittedName>
</protein>
<dbReference type="Pfam" id="PF00483">
    <property type="entry name" value="NTP_transferase"/>
    <property type="match status" value="1"/>
</dbReference>
<feature type="domain" description="Nucleotidyl transferase" evidence="1">
    <location>
        <begin position="3"/>
        <end position="240"/>
    </location>
</feature>
<keyword evidence="2" id="KW-0808">Transferase</keyword>
<gene>
    <name evidence="2" type="ORF">TRIP_E190324</name>
</gene>
<dbReference type="AlphaFoldDB" id="A0A652ZUG4"/>
<evidence type="ECO:0000259" key="1">
    <source>
        <dbReference type="Pfam" id="PF00483"/>
    </source>
</evidence>
<dbReference type="InterPro" id="IPR005835">
    <property type="entry name" value="NTP_transferase_dom"/>
</dbReference>
<dbReference type="PANTHER" id="PTHR42883:SF2">
    <property type="entry name" value="THYMIDYLYLTRANSFERASE"/>
    <property type="match status" value="1"/>
</dbReference>
<organism evidence="2">
    <name type="scientific">uncultured Spirochaetota bacterium</name>
    <dbReference type="NCBI Taxonomy" id="460511"/>
    <lineage>
        <taxon>Bacteria</taxon>
        <taxon>Pseudomonadati</taxon>
        <taxon>Spirochaetota</taxon>
        <taxon>environmental samples</taxon>
    </lineage>
</organism>
<dbReference type="SUPFAM" id="SSF53448">
    <property type="entry name" value="Nucleotide-diphospho-sugar transferases"/>
    <property type="match status" value="1"/>
</dbReference>
<dbReference type="CDD" id="cd04181">
    <property type="entry name" value="NTP_transferase"/>
    <property type="match status" value="1"/>
</dbReference>
<accession>A0A652ZUG4</accession>
<dbReference type="Gene3D" id="3.90.550.10">
    <property type="entry name" value="Spore Coat Polysaccharide Biosynthesis Protein SpsA, Chain A"/>
    <property type="match status" value="1"/>
</dbReference>
<dbReference type="InterPro" id="IPR029044">
    <property type="entry name" value="Nucleotide-diphossugar_trans"/>
</dbReference>
<proteinExistence type="predicted"/>